<name>A0A3N1HFH5_9PSEU</name>
<dbReference type="InterPro" id="IPR013222">
    <property type="entry name" value="Glyco_hyd_98_carb-bd"/>
</dbReference>
<evidence type="ECO:0000313" key="4">
    <source>
        <dbReference type="EMBL" id="ROP41227.1"/>
    </source>
</evidence>
<dbReference type="AlphaFoldDB" id="A0A3N1HFH5"/>
<dbReference type="InterPro" id="IPR008979">
    <property type="entry name" value="Galactose-bd-like_sf"/>
</dbReference>
<comment type="caution">
    <text evidence="4">The sequence shown here is derived from an EMBL/GenBank/DDBJ whole genome shotgun (WGS) entry which is preliminary data.</text>
</comment>
<protein>
    <submittedName>
        <fullName evidence="4">NPCBM/NEW2 domain-containing protein</fullName>
    </submittedName>
</protein>
<dbReference type="Pfam" id="PF08305">
    <property type="entry name" value="NPCBM"/>
    <property type="match status" value="1"/>
</dbReference>
<feature type="domain" description="Glycosyl hydrolase family 98 putative carbohydrate-binding module" evidence="3">
    <location>
        <begin position="74"/>
        <end position="203"/>
    </location>
</feature>
<dbReference type="Gene3D" id="2.60.120.1060">
    <property type="entry name" value="NPCBM/NEW2 domain"/>
    <property type="match status" value="1"/>
</dbReference>
<dbReference type="InterPro" id="IPR038637">
    <property type="entry name" value="NPCBM_sf"/>
</dbReference>
<dbReference type="Proteomes" id="UP000268727">
    <property type="component" value="Unassembled WGS sequence"/>
</dbReference>
<feature type="region of interest" description="Disordered" evidence="1">
    <location>
        <begin position="196"/>
        <end position="233"/>
    </location>
</feature>
<accession>A0A3N1HFH5</accession>
<sequence length="233" mass="24099">MDDQDPTSAPVRRKPGSAVLLSAAGVAVLALGIVIGSTFDAEPASPVGASTTTSPQVETSTVVASTPESVAAGRPGAVWLADLPPVDSSSIDDMYVESPWTAAPAKVRGVTYSKSVSATGAWCSAAQLTFALNGEYDRFTAHVAIADDSLMTKELDFYVLVDDRRVTEVPDTGPTPRPVDLAVTGARLLTIGIEPPSADRSDCPGPERVGVWARPGPHPRRRVIGPDAAVGGP</sequence>
<keyword evidence="5" id="KW-1185">Reference proteome</keyword>
<dbReference type="EMBL" id="RJKM01000001">
    <property type="protein sequence ID" value="ROP41227.1"/>
    <property type="molecule type" value="Genomic_DNA"/>
</dbReference>
<reference evidence="4 5" key="1">
    <citation type="submission" date="2018-11" db="EMBL/GenBank/DDBJ databases">
        <title>Sequencing the genomes of 1000 actinobacteria strains.</title>
        <authorList>
            <person name="Klenk H.-P."/>
        </authorList>
    </citation>
    <scope>NUCLEOTIDE SEQUENCE [LARGE SCALE GENOMIC DNA]</scope>
    <source>
        <strain evidence="4 5">DSM 44231</strain>
    </source>
</reference>
<dbReference type="SMART" id="SM00776">
    <property type="entry name" value="NPCBM"/>
    <property type="match status" value="1"/>
</dbReference>
<dbReference type="RefSeq" id="WP_123746384.1">
    <property type="nucleotide sequence ID" value="NZ_RJKM01000001.1"/>
</dbReference>
<gene>
    <name evidence="4" type="ORF">EDD40_6656</name>
</gene>
<keyword evidence="2" id="KW-1133">Transmembrane helix</keyword>
<evidence type="ECO:0000256" key="1">
    <source>
        <dbReference type="SAM" id="MobiDB-lite"/>
    </source>
</evidence>
<evidence type="ECO:0000256" key="2">
    <source>
        <dbReference type="SAM" id="Phobius"/>
    </source>
</evidence>
<evidence type="ECO:0000259" key="3">
    <source>
        <dbReference type="SMART" id="SM00776"/>
    </source>
</evidence>
<dbReference type="OrthoDB" id="3686750at2"/>
<organism evidence="4 5">
    <name type="scientific">Saccharothrix texasensis</name>
    <dbReference type="NCBI Taxonomy" id="103734"/>
    <lineage>
        <taxon>Bacteria</taxon>
        <taxon>Bacillati</taxon>
        <taxon>Actinomycetota</taxon>
        <taxon>Actinomycetes</taxon>
        <taxon>Pseudonocardiales</taxon>
        <taxon>Pseudonocardiaceae</taxon>
        <taxon>Saccharothrix</taxon>
    </lineage>
</organism>
<keyword evidence="2" id="KW-0472">Membrane</keyword>
<feature type="transmembrane region" description="Helical" evidence="2">
    <location>
        <begin position="18"/>
        <end position="39"/>
    </location>
</feature>
<proteinExistence type="predicted"/>
<evidence type="ECO:0000313" key="5">
    <source>
        <dbReference type="Proteomes" id="UP000268727"/>
    </source>
</evidence>
<keyword evidence="2" id="KW-0812">Transmembrane</keyword>
<dbReference type="SUPFAM" id="SSF49785">
    <property type="entry name" value="Galactose-binding domain-like"/>
    <property type="match status" value="1"/>
</dbReference>